<dbReference type="Proteomes" id="UP001151133">
    <property type="component" value="Unassembled WGS sequence"/>
</dbReference>
<dbReference type="InterPro" id="IPR025460">
    <property type="entry name" value="DUF4280"/>
</dbReference>
<comment type="caution">
    <text evidence="1">The sequence shown here is derived from an EMBL/GenBank/DDBJ whole genome shotgun (WGS) entry which is preliminary data.</text>
</comment>
<keyword evidence="2" id="KW-1185">Reference proteome</keyword>
<organism evidence="1 2">
    <name type="scientific">Flavobacterium frigoritolerans</name>
    <dbReference type="NCBI Taxonomy" id="2987686"/>
    <lineage>
        <taxon>Bacteria</taxon>
        <taxon>Pseudomonadati</taxon>
        <taxon>Bacteroidota</taxon>
        <taxon>Flavobacteriia</taxon>
        <taxon>Flavobacteriales</taxon>
        <taxon>Flavobacteriaceae</taxon>
        <taxon>Flavobacterium</taxon>
    </lineage>
</organism>
<protein>
    <submittedName>
        <fullName evidence="1">DUF4280 domain-containing protein</fullName>
    </submittedName>
</protein>
<evidence type="ECO:0000313" key="2">
    <source>
        <dbReference type="Proteomes" id="UP001151133"/>
    </source>
</evidence>
<evidence type="ECO:0000313" key="1">
    <source>
        <dbReference type="EMBL" id="MCV9934319.1"/>
    </source>
</evidence>
<name>A0A9X3C9Y9_9FLAO</name>
<proteinExistence type="predicted"/>
<dbReference type="AlphaFoldDB" id="A0A9X3C9Y9"/>
<sequence>MPNPIIDTTQLQCDKGTKPTALIVTSQTFMKIDGKLQATEDDIKPNENIMPFGQCKLKMYLGGLFPCIPAPTKWQDISVFDIDNKKELLDKSICPCSVGGKISVIKTAQTFVAEE</sequence>
<dbReference type="EMBL" id="JAOZEV010000020">
    <property type="protein sequence ID" value="MCV9934319.1"/>
    <property type="molecule type" value="Genomic_DNA"/>
</dbReference>
<reference evidence="1" key="1">
    <citation type="submission" date="2022-10" db="EMBL/GenBank/DDBJ databases">
        <title>Two novel species of Flavobacterium.</title>
        <authorList>
            <person name="Liu Q."/>
            <person name="Xin Y.-H."/>
        </authorList>
    </citation>
    <scope>NUCLEOTIDE SEQUENCE</scope>
    <source>
        <strain evidence="1">LS1R47</strain>
    </source>
</reference>
<dbReference type="RefSeq" id="WP_264288501.1">
    <property type="nucleotide sequence ID" value="NZ_JAOZEV010000020.1"/>
</dbReference>
<gene>
    <name evidence="1" type="ORF">OIU80_18730</name>
</gene>
<accession>A0A9X3C9Y9</accession>
<dbReference type="Pfam" id="PF14107">
    <property type="entry name" value="DUF4280"/>
    <property type="match status" value="1"/>
</dbReference>